<name>A0A843AID2_9CREN</name>
<feature type="transmembrane region" description="Helical" evidence="1">
    <location>
        <begin position="72"/>
        <end position="90"/>
    </location>
</feature>
<keyword evidence="1" id="KW-1133">Transmembrane helix</keyword>
<dbReference type="AlphaFoldDB" id="A0A843AID2"/>
<accession>A0A843AID2</accession>
<dbReference type="Pfam" id="PF13692">
    <property type="entry name" value="Glyco_trans_1_4"/>
    <property type="match status" value="1"/>
</dbReference>
<organism evidence="2 3">
    <name type="scientific">Fervidicoccus fontis</name>
    <dbReference type="NCBI Taxonomy" id="683846"/>
    <lineage>
        <taxon>Archaea</taxon>
        <taxon>Thermoproteota</taxon>
        <taxon>Thermoprotei</taxon>
        <taxon>Fervidicoccales</taxon>
        <taxon>Fervidicoccaceae</taxon>
        <taxon>Fervidicoccus</taxon>
    </lineage>
</organism>
<keyword evidence="2" id="KW-0808">Transferase</keyword>
<dbReference type="InterPro" id="IPR050194">
    <property type="entry name" value="Glycosyltransferase_grp1"/>
</dbReference>
<dbReference type="Proteomes" id="UP000652307">
    <property type="component" value="Unassembled WGS sequence"/>
</dbReference>
<comment type="caution">
    <text evidence="2">The sequence shown here is derived from an EMBL/GenBank/DDBJ whole genome shotgun (WGS) entry which is preliminary data.</text>
</comment>
<dbReference type="EMBL" id="JADEZV010000002">
    <property type="protein sequence ID" value="MBE9391230.1"/>
    <property type="molecule type" value="Genomic_DNA"/>
</dbReference>
<dbReference type="PANTHER" id="PTHR45947:SF15">
    <property type="entry name" value="TEICHURONIC ACID BIOSYNTHESIS GLYCOSYLTRANSFERASE TUAC-RELATED"/>
    <property type="match status" value="1"/>
</dbReference>
<proteinExistence type="predicted"/>
<dbReference type="Gene3D" id="3.40.50.2000">
    <property type="entry name" value="Glycogen Phosphorylase B"/>
    <property type="match status" value="2"/>
</dbReference>
<evidence type="ECO:0000256" key="1">
    <source>
        <dbReference type="SAM" id="Phobius"/>
    </source>
</evidence>
<evidence type="ECO:0000313" key="3">
    <source>
        <dbReference type="Proteomes" id="UP000652307"/>
    </source>
</evidence>
<keyword evidence="1" id="KW-0812">Transmembrane</keyword>
<reference evidence="2" key="1">
    <citation type="submission" date="2020-10" db="EMBL/GenBank/DDBJ databases">
        <title>Fervidococcus fontis strain 3639Fd - the first crenarchaeon capable of growth on lipids.</title>
        <authorList>
            <person name="Kochetkova T.V."/>
            <person name="Elcheninov A.G."/>
            <person name="Toschakov S.V."/>
            <person name="Kublanov I.V."/>
        </authorList>
    </citation>
    <scope>NUCLEOTIDE SEQUENCE</scope>
    <source>
        <strain evidence="2">3639Fd</strain>
    </source>
</reference>
<gene>
    <name evidence="2" type="ORF">IOK49_03960</name>
</gene>
<keyword evidence="1" id="KW-0472">Membrane</keyword>
<evidence type="ECO:0000313" key="2">
    <source>
        <dbReference type="EMBL" id="MBE9391230.1"/>
    </source>
</evidence>
<dbReference type="SUPFAM" id="SSF53756">
    <property type="entry name" value="UDP-Glycosyltransferase/glycogen phosphorylase"/>
    <property type="match status" value="1"/>
</dbReference>
<dbReference type="RefSeq" id="WP_193803638.1">
    <property type="nucleotide sequence ID" value="NZ_JADEZV010000002.1"/>
</dbReference>
<protein>
    <submittedName>
        <fullName evidence="2">Glycosyltransferase</fullName>
    </submittedName>
</protein>
<sequence>MNSKNKVRILFIFTSANFLINYSHWGTILSAISKYSDILLLIDEDLEAVPDGISTKNIYIVRIPKFLRRHKIFRYITILLMFFTGLRIVLSSSIIVTPSGGPSQLLATLLSKVVGKPLVIYLRTDFTSWERYIPKNASIIRLFHYIHQALILISLRFSEKIIAIYKHLYILARNYGIPREKISLMYLGTDLNNFSYCYKLRKRDRPVIGFVGRFSPENGSHLLIQLARMMPQVDFLIVGDSPNRADIPPNIKFTGYVKNSEVPKFLCEMDLFISLKLEKGIPVAVIEALACGIPVVAINIDDLKKSKAAIVIESSDLNYIMKTIDELLSNNNKRLEMSYKAIEISSKFFDMKMYAYRFSSLISSLTRTRSE</sequence>
<dbReference type="PANTHER" id="PTHR45947">
    <property type="entry name" value="SULFOQUINOVOSYL TRANSFERASE SQD2"/>
    <property type="match status" value="1"/>
</dbReference>
<dbReference type="GO" id="GO:0016757">
    <property type="term" value="F:glycosyltransferase activity"/>
    <property type="evidence" value="ECO:0007669"/>
    <property type="project" value="TreeGrafter"/>
</dbReference>